<name>A0A2A7MLE0_9CLOT</name>
<evidence type="ECO:0000259" key="8">
    <source>
        <dbReference type="Pfam" id="PF00690"/>
    </source>
</evidence>
<dbReference type="GO" id="GO:0005388">
    <property type="term" value="F:P-type calcium transporter activity"/>
    <property type="evidence" value="ECO:0007669"/>
    <property type="project" value="TreeGrafter"/>
</dbReference>
<feature type="transmembrane region" description="Helical" evidence="6">
    <location>
        <begin position="811"/>
        <end position="829"/>
    </location>
</feature>
<feature type="transmembrane region" description="Helical" evidence="6">
    <location>
        <begin position="753"/>
        <end position="771"/>
    </location>
</feature>
<dbReference type="OrthoDB" id="1937481at2"/>
<feature type="transmembrane region" description="Helical" evidence="6">
    <location>
        <begin position="783"/>
        <end position="805"/>
    </location>
</feature>
<proteinExistence type="predicted"/>
<dbReference type="Gene3D" id="3.40.1110.10">
    <property type="entry name" value="Calcium-transporting ATPase, cytoplasmic domain N"/>
    <property type="match status" value="1"/>
</dbReference>
<dbReference type="Gene3D" id="2.70.150.10">
    <property type="entry name" value="Calcium-transporting ATPase, cytoplasmic transduction domain A"/>
    <property type="match status" value="1"/>
</dbReference>
<keyword evidence="3" id="KW-0460">Magnesium</keyword>
<feature type="transmembrane region" description="Helical" evidence="6">
    <location>
        <begin position="730"/>
        <end position="747"/>
    </location>
</feature>
<dbReference type="InterPro" id="IPR023214">
    <property type="entry name" value="HAD_sf"/>
</dbReference>
<feature type="domain" description="Cation-transporting P-type ATPase N-terminal" evidence="8">
    <location>
        <begin position="7"/>
        <end position="71"/>
    </location>
</feature>
<dbReference type="PRINTS" id="PR00119">
    <property type="entry name" value="CATATPASE"/>
</dbReference>
<evidence type="ECO:0000256" key="1">
    <source>
        <dbReference type="ARBA" id="ARBA00004141"/>
    </source>
</evidence>
<dbReference type="Pfam" id="PF00690">
    <property type="entry name" value="Cation_ATPase_N"/>
    <property type="match status" value="1"/>
</dbReference>
<dbReference type="InterPro" id="IPR036412">
    <property type="entry name" value="HAD-like_sf"/>
</dbReference>
<dbReference type="AlphaFoldDB" id="A0A2A7MLE0"/>
<evidence type="ECO:0000256" key="4">
    <source>
        <dbReference type="ARBA" id="ARBA00022989"/>
    </source>
</evidence>
<keyword evidence="2 6" id="KW-0812">Transmembrane</keyword>
<sequence>MERYCNSSWMQIVQLLNSDIEMGLSEKDCEIIRRRKGSNKIDLPDKTKIYKYILNSLKEKYTIIKIIIAILLFVFQKYIPGLIIIGILISDMGINTLYFLQRDKEVSNLQRLNSTETVVIRDGMEKIIKSEELVVGDIVRFSRNSLIPADIRIIKSDHLRVNEKTITGEDLLKEKFENKILSGNLSISDMKNLLFKGSTVCDGSGIGVVIEVGNSTQIGKLLAMFKSANTRKHSFKKMTTNIVEKYLLIFFIIIISVGMFFIISGQDVDKTFFTKALFAIGCMPLSVVAILSYNLIINQYAKDDIEIINFSVFNLVNDIDILFLDKIGAISKEEMVVDRIYVNESIIGKDDTYKKEITSDRLLEISLICNNSSYNVAEGTGTGDLAEVAFLGYAARKKVFKSAVDINNTKLFEIPMDPDKKLFTVVTNVKGRYRANTRGNLDIVLDKCTHIMLEGIERELTDEIRNRIKLIDMSFSTEGLITQGFAYRNFNYQPSKSENIESNMVFVGIAGLENPLIHNIKNDIRNIKDRGIVPILFTEESKLSAITNCLKCEIIRNKNQVVAGIELDSLNQDEFKELVGRVRVFCRVTPEIKAKIVALFVKDGYKVATVGENLNDIPVLNLANVGISKGEATEMVKKISDVYIKDNYLEGLFNIRKYSKEIKTNIQRALKLFFMTVLSELIILSGCLILGQIGIMNFWIMLIVNAIVMIPLSIITVLRSGKEVSIIGMIIRSIVVSIITLISIYKVEPSEGQIIPLIFLGTDALIFTLLNNKVSIRKISNELTLGIVTLFIILISAFLITFINGIIIRDIIIIEIIISIVILLTYEILSEKWQNS</sequence>
<feature type="transmembrane region" description="Helical" evidence="6">
    <location>
        <begin position="276"/>
        <end position="296"/>
    </location>
</feature>
<feature type="domain" description="P-type ATPase A" evidence="7">
    <location>
        <begin position="112"/>
        <end position="224"/>
    </location>
</feature>
<keyword evidence="4 6" id="KW-1133">Transmembrane helix</keyword>
<dbReference type="Proteomes" id="UP000220840">
    <property type="component" value="Unassembled WGS sequence"/>
</dbReference>
<dbReference type="EMBL" id="PDCJ01000001">
    <property type="protein sequence ID" value="PEG32161.1"/>
    <property type="molecule type" value="Genomic_DNA"/>
</dbReference>
<dbReference type="InterPro" id="IPR059000">
    <property type="entry name" value="ATPase_P-type_domA"/>
</dbReference>
<accession>A0A2A7MLE0</accession>
<dbReference type="PANTHER" id="PTHR24093:SF506">
    <property type="entry name" value="CATION-TRANSPORTING ATPASE PMA1"/>
    <property type="match status" value="1"/>
</dbReference>
<feature type="transmembrane region" description="Helical" evidence="6">
    <location>
        <begin position="672"/>
        <end position="693"/>
    </location>
</feature>
<keyword evidence="10" id="KW-1185">Reference proteome</keyword>
<dbReference type="InterPro" id="IPR004014">
    <property type="entry name" value="ATPase_P-typ_cation-transptr_N"/>
</dbReference>
<organism evidence="9 10">
    <name type="scientific">Clostridium neonatale</name>
    <dbReference type="NCBI Taxonomy" id="137838"/>
    <lineage>
        <taxon>Bacteria</taxon>
        <taxon>Bacillati</taxon>
        <taxon>Bacillota</taxon>
        <taxon>Clostridia</taxon>
        <taxon>Eubacteriales</taxon>
        <taxon>Clostridiaceae</taxon>
        <taxon>Clostridium</taxon>
    </lineage>
</organism>
<dbReference type="Pfam" id="PF13246">
    <property type="entry name" value="Cation_ATPase"/>
    <property type="match status" value="1"/>
</dbReference>
<feature type="transmembrane region" description="Helical" evidence="6">
    <location>
        <begin position="246"/>
        <end position="264"/>
    </location>
</feature>
<dbReference type="SUPFAM" id="SSF81665">
    <property type="entry name" value="Calcium ATPase, transmembrane domain M"/>
    <property type="match status" value="1"/>
</dbReference>
<dbReference type="InterPro" id="IPR023298">
    <property type="entry name" value="ATPase_P-typ_TM_dom_sf"/>
</dbReference>
<dbReference type="SUPFAM" id="SSF81653">
    <property type="entry name" value="Calcium ATPase, transduction domain A"/>
    <property type="match status" value="1"/>
</dbReference>
<evidence type="ECO:0000256" key="6">
    <source>
        <dbReference type="SAM" id="Phobius"/>
    </source>
</evidence>
<keyword evidence="5 6" id="KW-0472">Membrane</keyword>
<dbReference type="STRING" id="137838.GCA_001458595_03654"/>
<evidence type="ECO:0000259" key="7">
    <source>
        <dbReference type="Pfam" id="PF00122"/>
    </source>
</evidence>
<dbReference type="Pfam" id="PF00122">
    <property type="entry name" value="E1-E2_ATPase"/>
    <property type="match status" value="1"/>
</dbReference>
<dbReference type="InterPro" id="IPR008250">
    <property type="entry name" value="ATPase_P-typ_transduc_dom_A_sf"/>
</dbReference>
<feature type="transmembrane region" description="Helical" evidence="6">
    <location>
        <begin position="699"/>
        <end position="718"/>
    </location>
</feature>
<evidence type="ECO:0000313" key="10">
    <source>
        <dbReference type="Proteomes" id="UP000220840"/>
    </source>
</evidence>
<evidence type="ECO:0000256" key="3">
    <source>
        <dbReference type="ARBA" id="ARBA00022842"/>
    </source>
</evidence>
<dbReference type="GO" id="GO:0000166">
    <property type="term" value="F:nucleotide binding"/>
    <property type="evidence" value="ECO:0007669"/>
    <property type="project" value="InterPro"/>
</dbReference>
<evidence type="ECO:0000256" key="5">
    <source>
        <dbReference type="ARBA" id="ARBA00023136"/>
    </source>
</evidence>
<reference evidence="9 10" key="1">
    <citation type="submission" date="2017-10" db="EMBL/GenBank/DDBJ databases">
        <title>Effective Description of Clostridium neonatale sp. nov. linked to necrotizing enterocolitis in neonates and a clarification of species assignable to the genus Clostridium (Prazmowski 1880) emend. Lawson and Rainey 2016.</title>
        <authorList>
            <person name="Bernard K."/>
            <person name="Burdz T."/>
            <person name="Wiebe D."/>
            <person name="Balcewich B."/>
            <person name="Alfa M."/>
            <person name="Bernier A.-M."/>
        </authorList>
    </citation>
    <scope>NUCLEOTIDE SEQUENCE [LARGE SCALE GENOMIC DNA]</scope>
    <source>
        <strain evidence="9 10">LCDC99A005</strain>
    </source>
</reference>
<protein>
    <submittedName>
        <fullName evidence="9">ATPase</fullName>
    </submittedName>
</protein>
<dbReference type="SUPFAM" id="SSF56784">
    <property type="entry name" value="HAD-like"/>
    <property type="match status" value="1"/>
</dbReference>
<comment type="caution">
    <text evidence="9">The sequence shown here is derived from an EMBL/GenBank/DDBJ whole genome shotgun (WGS) entry which is preliminary data.</text>
</comment>
<dbReference type="PANTHER" id="PTHR24093">
    <property type="entry name" value="CATION TRANSPORTING ATPASE"/>
    <property type="match status" value="1"/>
</dbReference>
<dbReference type="Gene3D" id="1.20.1110.10">
    <property type="entry name" value="Calcium-transporting ATPase, transmembrane domain"/>
    <property type="match status" value="1"/>
</dbReference>
<dbReference type="SUPFAM" id="SSF81660">
    <property type="entry name" value="Metal cation-transporting ATPase, ATP-binding domain N"/>
    <property type="match status" value="1"/>
</dbReference>
<evidence type="ECO:0000313" key="9">
    <source>
        <dbReference type="EMBL" id="PEG32161.1"/>
    </source>
</evidence>
<gene>
    <name evidence="9" type="ORF">CQ394_10835</name>
</gene>
<comment type="subcellular location">
    <subcellularLocation>
        <location evidence="1">Membrane</location>
        <topology evidence="1">Multi-pass membrane protein</topology>
    </subcellularLocation>
</comment>
<dbReference type="GO" id="GO:0005886">
    <property type="term" value="C:plasma membrane"/>
    <property type="evidence" value="ECO:0007669"/>
    <property type="project" value="TreeGrafter"/>
</dbReference>
<dbReference type="RefSeq" id="WP_058296307.1">
    <property type="nucleotide sequence ID" value="NZ_CAMRXG010000021.1"/>
</dbReference>
<dbReference type="Gene3D" id="3.40.50.1000">
    <property type="entry name" value="HAD superfamily/HAD-like"/>
    <property type="match status" value="1"/>
</dbReference>
<dbReference type="InterPro" id="IPR023299">
    <property type="entry name" value="ATPase_P-typ_cyto_dom_N"/>
</dbReference>
<evidence type="ECO:0000256" key="2">
    <source>
        <dbReference type="ARBA" id="ARBA00022692"/>
    </source>
</evidence>